<dbReference type="InterPro" id="IPR054168">
    <property type="entry name" value="PG_1098_Fer"/>
</dbReference>
<feature type="domain" description="THUMP-like" evidence="1">
    <location>
        <begin position="323"/>
        <end position="391"/>
    </location>
</feature>
<comment type="caution">
    <text evidence="3">The sequence shown here is derived from an EMBL/GenBank/DDBJ whole genome shotgun (WGS) entry which is preliminary data.</text>
</comment>
<dbReference type="InterPro" id="IPR041497">
    <property type="entry name" value="Thump-like"/>
</dbReference>
<keyword evidence="4" id="KW-1185">Reference proteome</keyword>
<accession>A0ABQ3HXY5</accession>
<evidence type="ECO:0000313" key="3">
    <source>
        <dbReference type="EMBL" id="GHE34089.1"/>
    </source>
</evidence>
<protein>
    <recommendedName>
        <fullName evidence="5">THUMP-like domain-containing protein</fullName>
    </recommendedName>
</protein>
<dbReference type="Gene3D" id="3.40.50.150">
    <property type="entry name" value="Vaccinia Virus protein VP39"/>
    <property type="match status" value="1"/>
</dbReference>
<sequence length="395" mass="44469">MNKAILLQPVQDFLHQYRDASPSDIALRKSPFSDVPSSALAQQIDGRQRAARKIAPWTLVAGIYYPEKLSLEQCSSEETGHFKASLIRRGTKLIDLTGGFGVDSFYFASTAAEVSYCERNNDLAEIVAHNFQTLGLENIGCHPGDGLSLLKASNEHFDYIYIDPSRRVQQQKVFRLQDCEPNIVEHQTLFFSKARCILSKLAPLLDISLALQTLQYVKAVYVLSVQNDCKELLFLQEQGYEGDVQVHAVRILPQRRQIFSFNYAEEQAAESSLGPLGAYLYDPDVALTKAGAFKSLGNRFGLTKLHPHTHLYTSARLQADFPGRRFQVMAVHPLRSLKKGICIRKANVITKNFPLRVEDIRKKFKIADGGEDFLFFCTLHNGEHAAIHAQRLPEE</sequence>
<proteinExistence type="predicted"/>
<dbReference type="Pfam" id="PF22013">
    <property type="entry name" value="PG_1098_Fer"/>
    <property type="match status" value="1"/>
</dbReference>
<dbReference type="InterPro" id="IPR029063">
    <property type="entry name" value="SAM-dependent_MTases_sf"/>
</dbReference>
<organism evidence="3 4">
    <name type="scientific">Sphingobacterium griseoflavum</name>
    <dbReference type="NCBI Taxonomy" id="1474952"/>
    <lineage>
        <taxon>Bacteria</taxon>
        <taxon>Pseudomonadati</taxon>
        <taxon>Bacteroidota</taxon>
        <taxon>Sphingobacteriia</taxon>
        <taxon>Sphingobacteriales</taxon>
        <taxon>Sphingobacteriaceae</taxon>
        <taxon>Sphingobacterium</taxon>
    </lineage>
</organism>
<dbReference type="Pfam" id="PF18096">
    <property type="entry name" value="Thump_like"/>
    <property type="match status" value="1"/>
</dbReference>
<evidence type="ECO:0000259" key="2">
    <source>
        <dbReference type="Pfam" id="PF22013"/>
    </source>
</evidence>
<dbReference type="Proteomes" id="UP000620550">
    <property type="component" value="Unassembled WGS sequence"/>
</dbReference>
<dbReference type="RefSeq" id="WP_189626196.1">
    <property type="nucleotide sequence ID" value="NZ_BNAF01000005.1"/>
</dbReference>
<dbReference type="Gene3D" id="1.10.10.1110">
    <property type="entry name" value="Methyltransferase PG1098, N-terminal domain"/>
    <property type="match status" value="1"/>
</dbReference>
<gene>
    <name evidence="3" type="ORF">GCM10017764_16750</name>
</gene>
<dbReference type="EMBL" id="BNAF01000005">
    <property type="protein sequence ID" value="GHE34089.1"/>
    <property type="molecule type" value="Genomic_DNA"/>
</dbReference>
<evidence type="ECO:0000313" key="4">
    <source>
        <dbReference type="Proteomes" id="UP000620550"/>
    </source>
</evidence>
<evidence type="ECO:0000259" key="1">
    <source>
        <dbReference type="Pfam" id="PF18096"/>
    </source>
</evidence>
<reference evidence="4" key="1">
    <citation type="journal article" date="2019" name="Int. J. Syst. Evol. Microbiol.">
        <title>The Global Catalogue of Microorganisms (GCM) 10K type strain sequencing project: providing services to taxonomists for standard genome sequencing and annotation.</title>
        <authorList>
            <consortium name="The Broad Institute Genomics Platform"/>
            <consortium name="The Broad Institute Genome Sequencing Center for Infectious Disease"/>
            <person name="Wu L."/>
            <person name="Ma J."/>
        </authorList>
    </citation>
    <scope>NUCLEOTIDE SEQUENCE [LARGE SCALE GENOMIC DNA]</scope>
    <source>
        <strain evidence="4">CGMCC 1.12966</strain>
    </source>
</reference>
<name>A0ABQ3HXY5_9SPHI</name>
<feature type="domain" description="PG-1098 ferredoxin-like" evidence="2">
    <location>
        <begin position="279"/>
        <end position="322"/>
    </location>
</feature>
<evidence type="ECO:0008006" key="5">
    <source>
        <dbReference type="Google" id="ProtNLM"/>
    </source>
</evidence>
<dbReference type="SUPFAM" id="SSF53335">
    <property type="entry name" value="S-adenosyl-L-methionine-dependent methyltransferases"/>
    <property type="match status" value="1"/>
</dbReference>
<dbReference type="CDD" id="cd02440">
    <property type="entry name" value="AdoMet_MTases"/>
    <property type="match status" value="1"/>
</dbReference>